<feature type="signal peptide" evidence="1">
    <location>
        <begin position="1"/>
        <end position="18"/>
    </location>
</feature>
<sequence>MLTKSLILVLAAVCVASAAPADEPATKEITEECSKIVDGSPCDPKAVDCAQCDWCEDRVSSYYRCVQVRPENPFKPVTGYWSRENCTHGYLVDPTKPLTGQTAGGQCVAWDDLHADTKKAYLSQERCNLPPKLCIYGQDEDDECTKNYWFQEDPWVSRVDQSCQGAGDVFHLESENCGPCGDACTGKGSC</sequence>
<comment type="caution">
    <text evidence="2">The sequence shown here is derived from an EMBL/GenBank/DDBJ whole genome shotgun (WGS) entry which is preliminary data.</text>
</comment>
<keyword evidence="1" id="KW-0732">Signal</keyword>
<evidence type="ECO:0000313" key="2">
    <source>
        <dbReference type="EMBL" id="OXA37424.1"/>
    </source>
</evidence>
<dbReference type="EMBL" id="LNIX01000057">
    <property type="protein sequence ID" value="OXA37424.1"/>
    <property type="molecule type" value="Genomic_DNA"/>
</dbReference>
<dbReference type="Proteomes" id="UP000198287">
    <property type="component" value="Unassembled WGS sequence"/>
</dbReference>
<evidence type="ECO:0000313" key="3">
    <source>
        <dbReference type="Proteomes" id="UP000198287"/>
    </source>
</evidence>
<proteinExistence type="predicted"/>
<dbReference type="OrthoDB" id="6020543at2759"/>
<evidence type="ECO:0000256" key="1">
    <source>
        <dbReference type="SAM" id="SignalP"/>
    </source>
</evidence>
<dbReference type="AlphaFoldDB" id="A0A226CXT7"/>
<reference evidence="2 3" key="1">
    <citation type="submission" date="2015-12" db="EMBL/GenBank/DDBJ databases">
        <title>The genome of Folsomia candida.</title>
        <authorList>
            <person name="Faddeeva A."/>
            <person name="Derks M.F."/>
            <person name="Anvar Y."/>
            <person name="Smit S."/>
            <person name="Van Straalen N."/>
            <person name="Roelofs D."/>
        </authorList>
    </citation>
    <scope>NUCLEOTIDE SEQUENCE [LARGE SCALE GENOMIC DNA]</scope>
    <source>
        <strain evidence="2 3">VU population</strain>
        <tissue evidence="2">Whole body</tissue>
    </source>
</reference>
<gene>
    <name evidence="2" type="ORF">Fcan01_27820</name>
</gene>
<name>A0A226CXT7_FOLCA</name>
<accession>A0A226CXT7</accession>
<evidence type="ECO:0008006" key="4">
    <source>
        <dbReference type="Google" id="ProtNLM"/>
    </source>
</evidence>
<organism evidence="2 3">
    <name type="scientific">Folsomia candida</name>
    <name type="common">Springtail</name>
    <dbReference type="NCBI Taxonomy" id="158441"/>
    <lineage>
        <taxon>Eukaryota</taxon>
        <taxon>Metazoa</taxon>
        <taxon>Ecdysozoa</taxon>
        <taxon>Arthropoda</taxon>
        <taxon>Hexapoda</taxon>
        <taxon>Collembola</taxon>
        <taxon>Entomobryomorpha</taxon>
        <taxon>Isotomoidea</taxon>
        <taxon>Isotomidae</taxon>
        <taxon>Proisotominae</taxon>
        <taxon>Folsomia</taxon>
    </lineage>
</organism>
<protein>
    <recommendedName>
        <fullName evidence="4">Secreted protein</fullName>
    </recommendedName>
</protein>
<keyword evidence="3" id="KW-1185">Reference proteome</keyword>
<feature type="chain" id="PRO_5013393523" description="Secreted protein" evidence="1">
    <location>
        <begin position="19"/>
        <end position="190"/>
    </location>
</feature>